<dbReference type="GO" id="GO:0016592">
    <property type="term" value="C:mediator complex"/>
    <property type="evidence" value="ECO:0007669"/>
    <property type="project" value="InterPro"/>
</dbReference>
<dbReference type="Pfam" id="PF09497">
    <property type="entry name" value="Med12"/>
    <property type="match status" value="1"/>
</dbReference>
<protein>
    <recommendedName>
        <fullName evidence="3">Mediator of RNA polymerase II transcription subunit 12</fullName>
    </recommendedName>
    <alternativeName>
        <fullName evidence="7">Mediator complex subunit 12</fullName>
    </alternativeName>
</protein>
<dbReference type="Proteomes" id="UP001342314">
    <property type="component" value="Unassembled WGS sequence"/>
</dbReference>
<feature type="compositionally biased region" description="Polar residues" evidence="8">
    <location>
        <begin position="48"/>
        <end position="64"/>
    </location>
</feature>
<name>A0AAV5GNM1_9BASI</name>
<feature type="compositionally biased region" description="Low complexity" evidence="8">
    <location>
        <begin position="1848"/>
        <end position="1857"/>
    </location>
</feature>
<dbReference type="GO" id="GO:0003712">
    <property type="term" value="F:transcription coregulator activity"/>
    <property type="evidence" value="ECO:0007669"/>
    <property type="project" value="InterPro"/>
</dbReference>
<dbReference type="PANTHER" id="PTHR46567">
    <property type="entry name" value="MEDIATOR OF RNA POLYMERASE II TRANSCRIPTION SUBUNIT 12"/>
    <property type="match status" value="1"/>
</dbReference>
<comment type="similarity">
    <text evidence="2">Belongs to the Mediator complex subunit 12 family.</text>
</comment>
<dbReference type="GO" id="GO:0006357">
    <property type="term" value="P:regulation of transcription by RNA polymerase II"/>
    <property type="evidence" value="ECO:0007669"/>
    <property type="project" value="InterPro"/>
</dbReference>
<comment type="subcellular location">
    <subcellularLocation>
        <location evidence="1">Nucleus</location>
    </subcellularLocation>
</comment>
<feature type="region of interest" description="Disordered" evidence="8">
    <location>
        <begin position="1"/>
        <end position="70"/>
    </location>
</feature>
<evidence type="ECO:0000256" key="5">
    <source>
        <dbReference type="ARBA" id="ARBA00023163"/>
    </source>
</evidence>
<evidence type="ECO:0000256" key="7">
    <source>
        <dbReference type="ARBA" id="ARBA00032010"/>
    </source>
</evidence>
<reference evidence="10 11" key="1">
    <citation type="submission" date="2021-12" db="EMBL/GenBank/DDBJ databases">
        <title>High titer production of polyol ester of fatty acids by Rhodotorula paludigena BS15 towards product separation-free biomass refinery.</title>
        <authorList>
            <person name="Mano J."/>
            <person name="Ono H."/>
            <person name="Tanaka T."/>
            <person name="Naito K."/>
            <person name="Sushida H."/>
            <person name="Ike M."/>
            <person name="Tokuyasu K."/>
            <person name="Kitaoka M."/>
        </authorList>
    </citation>
    <scope>NUCLEOTIDE SEQUENCE [LARGE SCALE GENOMIC DNA]</scope>
    <source>
        <strain evidence="10 11">BS15</strain>
    </source>
</reference>
<feature type="domain" description="Mediator complex subunit Med12" evidence="9">
    <location>
        <begin position="224"/>
        <end position="287"/>
    </location>
</feature>
<dbReference type="PANTHER" id="PTHR46567:SF1">
    <property type="entry name" value="MEDIATOR OF RNA POLYMERASE II TRANSCRIPTION SUBUNIT 12"/>
    <property type="match status" value="1"/>
</dbReference>
<evidence type="ECO:0000256" key="4">
    <source>
        <dbReference type="ARBA" id="ARBA00023015"/>
    </source>
</evidence>
<feature type="compositionally biased region" description="Low complexity" evidence="8">
    <location>
        <begin position="685"/>
        <end position="697"/>
    </location>
</feature>
<evidence type="ECO:0000256" key="3">
    <source>
        <dbReference type="ARBA" id="ARBA00019622"/>
    </source>
</evidence>
<dbReference type="SMART" id="SM01281">
    <property type="entry name" value="Med12"/>
    <property type="match status" value="1"/>
</dbReference>
<organism evidence="10 11">
    <name type="scientific">Rhodotorula paludigena</name>
    <dbReference type="NCBI Taxonomy" id="86838"/>
    <lineage>
        <taxon>Eukaryota</taxon>
        <taxon>Fungi</taxon>
        <taxon>Dikarya</taxon>
        <taxon>Basidiomycota</taxon>
        <taxon>Pucciniomycotina</taxon>
        <taxon>Microbotryomycetes</taxon>
        <taxon>Sporidiobolales</taxon>
        <taxon>Sporidiobolaceae</taxon>
        <taxon>Rhodotorula</taxon>
    </lineage>
</organism>
<feature type="region of interest" description="Disordered" evidence="8">
    <location>
        <begin position="652"/>
        <end position="697"/>
    </location>
</feature>
<sequence length="1922" mass="202126">MPPTRSAPQGAAPRRTAANSGATPAPPTSSTTLSAGSQPAPVLVASGSVPSRTTEVQTTASTSHAYRPSPLDSLLAEQGLTRYHLEPPAWRAPWLRESRTPTPEPGVKPLASRTPLIRLAGAPVVPGVAGAAGGGRNGADASADKGRTKPWPVFYPPRDGMDEDQMTEAIVKSGFSAKSAETFSAHQHIYDKLKTTDVLGNLSRLVAAVQAKAESHLPTYGPSTFRLPSRITLTDAKREAWFTELASPAVPLSKLSRSVPHGYKGEKGLDMLAHRQVETGRAVWFVRAFGGIEIQSLAKTRPITAAISLYTTEFTTVVCEFVRKQLAEVVLPSSGPSASLGAATPAPPSSNPTTPTALAQTPRARSGSLGMAAQQQAQAAKAAAALAQAGGGLMDEDKRKAWEGKFEYTVRLVESLYHEALLDRPQFLRFLISLLDTPASATAVDAVAALGQLSFVLLLVEEYFADVLASEPCTARMVKAGVIRLQQLDAAPPSTLRTTVMSTLESMIRSAFLANPDAFVSLLPTPIYPLSTRSTSPARPSSTSLGRAPLDPAATRLKKLLLDTGKEQTGSAPIDDEDHEILGETIAADLRELEARRQIAQPSSLPSSGASKDSSVSDLAIIDDQVLLAAIERLDEIEFPLRMKDVHRSIFVDSSSKPPSPVLGATATANGGSSTGSPAKPRPTTPSSSSSASSSSPTLPLASALPLLFTWSTTPSRPLPAPHRRYAVSRLIALELERLSLDSDARKRVTRSNSSASSASPLPSVEDAFVRWVDERFPTRSPASSAATSSDPTALVASAPGPASISRDDVRALAEELLRAGVMSYGAYLQRLIARGETEPRPSSASTSSDSPPESVHLWILRTVALATPSSGGASAGPKRRVALAGDEGVARALRLEALQRTVAHELEIWVFANALPADGGSCDALLQAVGELRDEGAHWVVTRERLPEGLSARIDAASGRIELEVEQMAVICAVYERTGDWWGLLQLLIVILRLSPPLPLLLHIVDIVEGHLDIATALDALSEVGAALCAAHEAHKNTGASSDRRLLTLLRRLGNAGLLHSSAKEIIEADCRSLAASLTATKPQTQAIPVPLTEVQTLLVDSSPAAVAQLASTIWFRYHAHPSWSTIALESVMQLVPQLPPHSPSVIEPSPAAGLLRALHERLPLGLEPVLARWTAAMTPQQLSATFGGADGSARTAMLSELVVDGVVGPLTMLKGVLLPLRRALLSQLIPLAAERSAAAGSGATQLVSSVDTAAIMQALQNAHAVLSVVIFSAPATSDPAVAARDSTPAKLVAQQRLDARRASLGTRAALVPVGSALALHIVQQDVATTLGFSELAESTGELFLRFATLPELQSLVVRNPDGMRDTMLDGDIVKSLPGIDTFRPKLLAGVLLLLKDGGSATPANLVSTEDWDTFLSCLTLWRLSISKVEVEACLERLELDPAISASDKADALHTLSQHFVERVCTGEGQSYLGEQVVRCYHGSASDELVSVAFGRLADAVTALKPSAVSPEDDAVARTTLRCACRLLDTLLQTGTAASSTASLNRLLEAVKACLVSARLAADEADLASEQQQELVLYLAHLVAVALRCSAKPAEKSTAELYRDCLIPFAKLASTLAKGRAQDCELSTLLLDTCSHILFALPDLNILVRAPTLQNLLVHQASLPPHVMNFTTDSTFTRLTHLFGPYAPSSLVANPWELLDNADPSSSTAVGGVRKAASQAPQQLANMGPIDLAAFRARIVETIPAVTALDAVSTASNGSTSTNATLGAGFERGVQTNFDFETPCTGLSVAARDHRRTLAISRALSSRVENGVTPSAAAQAQAQQGSRKRSATGESKQVATPAPPPVAASSTSGAAANRGAKRKSTAEVVLIDSDDEAPSKSKKSKGSSSAATGKTAGKTTASKTTASKTTVGKSSGSKRKK</sequence>
<gene>
    <name evidence="10" type="ORF">Rhopal_004114-T1</name>
</gene>
<evidence type="ECO:0000256" key="1">
    <source>
        <dbReference type="ARBA" id="ARBA00004123"/>
    </source>
</evidence>
<proteinExistence type="inferred from homology"/>
<keyword evidence="4" id="KW-0805">Transcription regulation</keyword>
<accession>A0AAV5GNM1</accession>
<dbReference type="EMBL" id="BQKY01000008">
    <property type="protein sequence ID" value="GJN91097.1"/>
    <property type="molecule type" value="Genomic_DNA"/>
</dbReference>
<feature type="compositionally biased region" description="Low complexity" evidence="8">
    <location>
        <begin position="16"/>
        <end position="37"/>
    </location>
</feature>
<feature type="region of interest" description="Disordered" evidence="8">
    <location>
        <begin position="131"/>
        <end position="159"/>
    </location>
</feature>
<feature type="compositionally biased region" description="Low complexity" evidence="8">
    <location>
        <begin position="780"/>
        <end position="794"/>
    </location>
</feature>
<comment type="caution">
    <text evidence="10">The sequence shown here is derived from an EMBL/GenBank/DDBJ whole genome shotgun (WGS) entry which is preliminary data.</text>
</comment>
<feature type="region of interest" description="Disordered" evidence="8">
    <location>
        <begin position="1809"/>
        <end position="1922"/>
    </location>
</feature>
<evidence type="ECO:0000313" key="11">
    <source>
        <dbReference type="Proteomes" id="UP001342314"/>
    </source>
</evidence>
<keyword evidence="11" id="KW-1185">Reference proteome</keyword>
<feature type="compositionally biased region" description="Polar residues" evidence="8">
    <location>
        <begin position="667"/>
        <end position="677"/>
    </location>
</feature>
<keyword evidence="5" id="KW-0804">Transcription</keyword>
<evidence type="ECO:0000256" key="6">
    <source>
        <dbReference type="ARBA" id="ARBA00023242"/>
    </source>
</evidence>
<evidence type="ECO:0000256" key="2">
    <source>
        <dbReference type="ARBA" id="ARBA00010289"/>
    </source>
</evidence>
<feature type="region of interest" description="Disordered" evidence="8">
    <location>
        <begin position="337"/>
        <end position="365"/>
    </location>
</feature>
<keyword evidence="6" id="KW-0539">Nucleus</keyword>
<evidence type="ECO:0000259" key="9">
    <source>
        <dbReference type="SMART" id="SM01281"/>
    </source>
</evidence>
<dbReference type="InterPro" id="IPR019035">
    <property type="entry name" value="Mediator_Med12"/>
</dbReference>
<feature type="compositionally biased region" description="Low complexity" evidence="8">
    <location>
        <begin position="1887"/>
        <end position="1916"/>
    </location>
</feature>
<feature type="region of interest" description="Disordered" evidence="8">
    <location>
        <begin position="780"/>
        <end position="804"/>
    </location>
</feature>
<evidence type="ECO:0000313" key="10">
    <source>
        <dbReference type="EMBL" id="GJN91097.1"/>
    </source>
</evidence>
<evidence type="ECO:0000256" key="8">
    <source>
        <dbReference type="SAM" id="MobiDB-lite"/>
    </source>
</evidence>